<evidence type="ECO:0000256" key="5">
    <source>
        <dbReference type="ARBA" id="ARBA00011245"/>
    </source>
</evidence>
<dbReference type="FunFam" id="3.40.1190.10:FF:000004">
    <property type="entry name" value="Dihydrofolate synthase/folylpolyglutamate synthase"/>
    <property type="match status" value="1"/>
</dbReference>
<dbReference type="Gene3D" id="3.40.1190.10">
    <property type="entry name" value="Mur-like, catalytic domain"/>
    <property type="match status" value="1"/>
</dbReference>
<dbReference type="RefSeq" id="WP_154573335.1">
    <property type="nucleotide sequence ID" value="NZ_VUMZ01000001.1"/>
</dbReference>
<evidence type="ECO:0000256" key="11">
    <source>
        <dbReference type="ARBA" id="ARBA00022741"/>
    </source>
</evidence>
<evidence type="ECO:0000256" key="12">
    <source>
        <dbReference type="ARBA" id="ARBA00022840"/>
    </source>
</evidence>
<dbReference type="GO" id="GO:0004326">
    <property type="term" value="F:tetrahydrofolylpolyglutamate synthase activity"/>
    <property type="evidence" value="ECO:0007669"/>
    <property type="project" value="UniProtKB-EC"/>
</dbReference>
<evidence type="ECO:0000256" key="1">
    <source>
        <dbReference type="ARBA" id="ARBA00001946"/>
    </source>
</evidence>
<dbReference type="Gene3D" id="3.90.190.20">
    <property type="entry name" value="Mur ligase, C-terminal domain"/>
    <property type="match status" value="1"/>
</dbReference>
<evidence type="ECO:0000256" key="15">
    <source>
        <dbReference type="ARBA" id="ARBA00030592"/>
    </source>
</evidence>
<dbReference type="PROSITE" id="PS01012">
    <property type="entry name" value="FOLYLPOLYGLU_SYNT_2"/>
    <property type="match status" value="1"/>
</dbReference>
<keyword evidence="14" id="KW-0289">Folate biosynthesis</keyword>
<dbReference type="Proteomes" id="UP000474676">
    <property type="component" value="Unassembled WGS sequence"/>
</dbReference>
<dbReference type="InterPro" id="IPR036565">
    <property type="entry name" value="Mur-like_cat_sf"/>
</dbReference>
<dbReference type="InterPro" id="IPR001645">
    <property type="entry name" value="Folylpolyglutamate_synth"/>
</dbReference>
<dbReference type="PIRSF" id="PIRSF001563">
    <property type="entry name" value="Folylpolyglu_synth"/>
    <property type="match status" value="1"/>
</dbReference>
<keyword evidence="12 18" id="KW-0067">ATP-binding</keyword>
<evidence type="ECO:0000256" key="10">
    <source>
        <dbReference type="ARBA" id="ARBA00022723"/>
    </source>
</evidence>
<dbReference type="Pfam" id="PF08245">
    <property type="entry name" value="Mur_ligase_M"/>
    <property type="match status" value="1"/>
</dbReference>
<dbReference type="InterPro" id="IPR036615">
    <property type="entry name" value="Mur_ligase_C_dom_sf"/>
</dbReference>
<comment type="catalytic activity">
    <reaction evidence="16">
        <text>(6S)-5,6,7,8-tetrahydrofolyl-(gamma-L-Glu)(n) + L-glutamate + ATP = (6S)-5,6,7,8-tetrahydrofolyl-(gamma-L-Glu)(n+1) + ADP + phosphate + H(+)</text>
        <dbReference type="Rhea" id="RHEA:10580"/>
        <dbReference type="Rhea" id="RHEA-COMP:14738"/>
        <dbReference type="Rhea" id="RHEA-COMP:14740"/>
        <dbReference type="ChEBI" id="CHEBI:15378"/>
        <dbReference type="ChEBI" id="CHEBI:29985"/>
        <dbReference type="ChEBI" id="CHEBI:30616"/>
        <dbReference type="ChEBI" id="CHEBI:43474"/>
        <dbReference type="ChEBI" id="CHEBI:141005"/>
        <dbReference type="ChEBI" id="CHEBI:456216"/>
        <dbReference type="EC" id="6.3.2.17"/>
    </reaction>
</comment>
<dbReference type="AlphaFoldDB" id="A0A6L5Y4B5"/>
<evidence type="ECO:0000256" key="2">
    <source>
        <dbReference type="ARBA" id="ARBA00004799"/>
    </source>
</evidence>
<protein>
    <recommendedName>
        <fullName evidence="8">Dihydrofolate synthase/folylpolyglutamate synthase</fullName>
        <ecNumber evidence="6">6.3.2.12</ecNumber>
        <ecNumber evidence="7">6.3.2.17</ecNumber>
    </recommendedName>
    <alternativeName>
        <fullName evidence="15">Tetrahydrofolylpolyglutamate synthase</fullName>
    </alternativeName>
</protein>
<evidence type="ECO:0000256" key="9">
    <source>
        <dbReference type="ARBA" id="ARBA00022598"/>
    </source>
</evidence>
<keyword evidence="13" id="KW-0460">Magnesium</keyword>
<comment type="pathway">
    <text evidence="3">Cofactor biosynthesis; tetrahydrofolylpolyglutamate biosynthesis.</text>
</comment>
<evidence type="ECO:0000313" key="22">
    <source>
        <dbReference type="Proteomes" id="UP000474676"/>
    </source>
</evidence>
<accession>A0A6L5Y4B5</accession>
<evidence type="ECO:0000256" key="18">
    <source>
        <dbReference type="PIRNR" id="PIRNR001563"/>
    </source>
</evidence>
<dbReference type="GO" id="GO:0046656">
    <property type="term" value="P:folic acid biosynthetic process"/>
    <property type="evidence" value="ECO:0007669"/>
    <property type="project" value="UniProtKB-KW"/>
</dbReference>
<dbReference type="EMBL" id="VUMZ01000001">
    <property type="protein sequence ID" value="MST50852.1"/>
    <property type="molecule type" value="Genomic_DNA"/>
</dbReference>
<reference evidence="21 22" key="1">
    <citation type="submission" date="2019-08" db="EMBL/GenBank/DDBJ databases">
        <title>In-depth cultivation of the pig gut microbiome towards novel bacterial diversity and tailored functional studies.</title>
        <authorList>
            <person name="Wylensek D."/>
            <person name="Hitch T.C.A."/>
            <person name="Clavel T."/>
        </authorList>
    </citation>
    <scope>NUCLEOTIDE SEQUENCE [LARGE SCALE GENOMIC DNA]</scope>
    <source>
        <strain evidence="21 22">WCA-MUC-591-APC-3H</strain>
    </source>
</reference>
<dbReference type="SUPFAM" id="SSF53244">
    <property type="entry name" value="MurD-like peptide ligases, peptide-binding domain"/>
    <property type="match status" value="1"/>
</dbReference>
<gene>
    <name evidence="21" type="ORF">FYJ64_00715</name>
</gene>
<keyword evidence="9 18" id="KW-0436">Ligase</keyword>
<evidence type="ECO:0000256" key="14">
    <source>
        <dbReference type="ARBA" id="ARBA00022909"/>
    </source>
</evidence>
<dbReference type="GO" id="GO:0005524">
    <property type="term" value="F:ATP binding"/>
    <property type="evidence" value="ECO:0007669"/>
    <property type="project" value="UniProtKB-KW"/>
</dbReference>
<evidence type="ECO:0000256" key="7">
    <source>
        <dbReference type="ARBA" id="ARBA00013025"/>
    </source>
</evidence>
<dbReference type="InterPro" id="IPR018109">
    <property type="entry name" value="Folylpolyglutamate_synth_CS"/>
</dbReference>
<evidence type="ECO:0000256" key="8">
    <source>
        <dbReference type="ARBA" id="ARBA00019357"/>
    </source>
</evidence>
<dbReference type="EC" id="6.3.2.17" evidence="7"/>
<comment type="pathway">
    <text evidence="2">Cofactor biosynthesis; tetrahydrofolate biosynthesis; 7,8-dihydrofolate from 2-amino-4-hydroxy-6-hydroxymethyl-7,8-dihydropteridine diphosphate and 4-aminobenzoate: step 2/2.</text>
</comment>
<dbReference type="InterPro" id="IPR004101">
    <property type="entry name" value="Mur_ligase_C"/>
</dbReference>
<dbReference type="GO" id="GO:0008841">
    <property type="term" value="F:dihydrofolate synthase activity"/>
    <property type="evidence" value="ECO:0007669"/>
    <property type="project" value="UniProtKB-EC"/>
</dbReference>
<proteinExistence type="inferred from homology"/>
<evidence type="ECO:0000256" key="16">
    <source>
        <dbReference type="ARBA" id="ARBA00047493"/>
    </source>
</evidence>
<dbReference type="GO" id="GO:0005737">
    <property type="term" value="C:cytoplasm"/>
    <property type="evidence" value="ECO:0007669"/>
    <property type="project" value="TreeGrafter"/>
</dbReference>
<keyword evidence="10" id="KW-0479">Metal-binding</keyword>
<dbReference type="GeneID" id="303113833"/>
<evidence type="ECO:0000256" key="13">
    <source>
        <dbReference type="ARBA" id="ARBA00022842"/>
    </source>
</evidence>
<dbReference type="PANTHER" id="PTHR11136:SF0">
    <property type="entry name" value="DIHYDROFOLATE SYNTHETASE-RELATED"/>
    <property type="match status" value="1"/>
</dbReference>
<dbReference type="NCBIfam" id="TIGR01499">
    <property type="entry name" value="folC"/>
    <property type="match status" value="1"/>
</dbReference>
<comment type="subunit">
    <text evidence="5">Monomer.</text>
</comment>
<organism evidence="21 22">
    <name type="scientific">Hornefia butyriciproducens</name>
    <dbReference type="NCBI Taxonomy" id="2652293"/>
    <lineage>
        <taxon>Bacteria</taxon>
        <taxon>Bacillati</taxon>
        <taxon>Bacillota</taxon>
        <taxon>Clostridia</taxon>
        <taxon>Peptostreptococcales</taxon>
        <taxon>Anaerovoracaceae</taxon>
        <taxon>Hornefia</taxon>
    </lineage>
</organism>
<dbReference type="EC" id="6.3.2.12" evidence="6"/>
<evidence type="ECO:0000256" key="3">
    <source>
        <dbReference type="ARBA" id="ARBA00005150"/>
    </source>
</evidence>
<evidence type="ECO:0000256" key="17">
    <source>
        <dbReference type="ARBA" id="ARBA00049161"/>
    </source>
</evidence>
<sequence>MKAVDRIHEYLRFGMVLGLERMNALMAKLGDPQKELEVIHVAGTNGKGSVCRYVYEVLRAAGYHTGLYTSPYLEVFNERIEADGEYISDEELENIADRVIAAADEMVAEGMESPTEFEIVTAVAFVFFREKGCDFVVLEVGLGGRGDSTNIIEKPLCSIITSISLDHTDRLGETIPEIAAEKAGIIKQGCPVIVGAEDPDAKAVFRKRANELDAPLFDAARVPVKTVRETLEGCSFNAEILDREYRGVEICMPGEHQVRNAVCALFAVTLLAEQGVLPELTMREIKEGMKRARQIGRFEVLSRSPYVILDGAHNPAGAAALKKTVLTHFRGERILMVTGILADKAVDDVLAEFREITDQFVATEPPNPRKLDAAELAEKLRGLGASCESVTEPEEAARMAMSGKDDWDLILFTGSLYLIGALRGDVIRLLRENQE</sequence>
<dbReference type="Pfam" id="PF02875">
    <property type="entry name" value="Mur_ligase_C"/>
    <property type="match status" value="1"/>
</dbReference>
<evidence type="ECO:0000313" key="21">
    <source>
        <dbReference type="EMBL" id="MST50852.1"/>
    </source>
</evidence>
<evidence type="ECO:0000256" key="6">
    <source>
        <dbReference type="ARBA" id="ARBA00013023"/>
    </source>
</evidence>
<comment type="caution">
    <text evidence="21">The sequence shown here is derived from an EMBL/GenBank/DDBJ whole genome shotgun (WGS) entry which is preliminary data.</text>
</comment>
<comment type="catalytic activity">
    <reaction evidence="17">
        <text>7,8-dihydropteroate + L-glutamate + ATP = 7,8-dihydrofolate + ADP + phosphate + H(+)</text>
        <dbReference type="Rhea" id="RHEA:23584"/>
        <dbReference type="ChEBI" id="CHEBI:15378"/>
        <dbReference type="ChEBI" id="CHEBI:17839"/>
        <dbReference type="ChEBI" id="CHEBI:29985"/>
        <dbReference type="ChEBI" id="CHEBI:30616"/>
        <dbReference type="ChEBI" id="CHEBI:43474"/>
        <dbReference type="ChEBI" id="CHEBI:57451"/>
        <dbReference type="ChEBI" id="CHEBI:456216"/>
        <dbReference type="EC" id="6.3.2.12"/>
    </reaction>
</comment>
<comment type="cofactor">
    <cofactor evidence="1">
        <name>Mg(2+)</name>
        <dbReference type="ChEBI" id="CHEBI:18420"/>
    </cofactor>
</comment>
<dbReference type="GO" id="GO:0046872">
    <property type="term" value="F:metal ion binding"/>
    <property type="evidence" value="ECO:0007669"/>
    <property type="project" value="UniProtKB-KW"/>
</dbReference>
<evidence type="ECO:0000259" key="20">
    <source>
        <dbReference type="Pfam" id="PF08245"/>
    </source>
</evidence>
<dbReference type="PANTHER" id="PTHR11136">
    <property type="entry name" value="FOLYLPOLYGLUTAMATE SYNTHASE-RELATED"/>
    <property type="match status" value="1"/>
</dbReference>
<comment type="similarity">
    <text evidence="4 18">Belongs to the folylpolyglutamate synthase family.</text>
</comment>
<feature type="domain" description="Mur ligase C-terminal" evidence="19">
    <location>
        <begin position="296"/>
        <end position="415"/>
    </location>
</feature>
<keyword evidence="22" id="KW-1185">Reference proteome</keyword>
<evidence type="ECO:0000256" key="4">
    <source>
        <dbReference type="ARBA" id="ARBA00008276"/>
    </source>
</evidence>
<feature type="domain" description="Mur ligase central" evidence="20">
    <location>
        <begin position="41"/>
        <end position="267"/>
    </location>
</feature>
<keyword evidence="11 18" id="KW-0547">Nucleotide-binding</keyword>
<dbReference type="SUPFAM" id="SSF53623">
    <property type="entry name" value="MurD-like peptide ligases, catalytic domain"/>
    <property type="match status" value="1"/>
</dbReference>
<evidence type="ECO:0000259" key="19">
    <source>
        <dbReference type="Pfam" id="PF02875"/>
    </source>
</evidence>
<dbReference type="InterPro" id="IPR013221">
    <property type="entry name" value="Mur_ligase_cen"/>
</dbReference>
<name>A0A6L5Y4B5_9FIRM</name>